<dbReference type="GO" id="GO:0046872">
    <property type="term" value="F:metal ion binding"/>
    <property type="evidence" value="ECO:0007669"/>
    <property type="project" value="UniProtKB-KW"/>
</dbReference>
<feature type="region of interest" description="Disordered" evidence="4">
    <location>
        <begin position="454"/>
        <end position="491"/>
    </location>
</feature>
<dbReference type="PANTHER" id="PTHR11358:SF26">
    <property type="entry name" value="GUANIDINO ACID HYDROLASE, MITOCHONDRIAL"/>
    <property type="match status" value="1"/>
</dbReference>
<comment type="caution">
    <text evidence="6">The sequence shown here is derived from an EMBL/GenBank/DDBJ whole genome shotgun (WGS) entry which is preliminary data.</text>
</comment>
<keyword evidence="7" id="KW-1185">Reference proteome</keyword>
<feature type="compositionally biased region" description="Basic and acidic residues" evidence="4">
    <location>
        <begin position="475"/>
        <end position="491"/>
    </location>
</feature>
<reference evidence="6" key="1">
    <citation type="journal article" date="2014" name="Int. J. Syst. Evol. Microbiol.">
        <title>Complete genome sequence of Corynebacterium casei LMG S-19264T (=DSM 44701T), isolated from a smear-ripened cheese.</title>
        <authorList>
            <consortium name="US DOE Joint Genome Institute (JGI-PGF)"/>
            <person name="Walter F."/>
            <person name="Albersmeier A."/>
            <person name="Kalinowski J."/>
            <person name="Ruckert C."/>
        </authorList>
    </citation>
    <scope>NUCLEOTIDE SEQUENCE</scope>
    <source>
        <strain evidence="6">CGMCC 1.15519</strain>
    </source>
</reference>
<name>A0A916ZP55_9SPHN</name>
<dbReference type="CDD" id="cd09990">
    <property type="entry name" value="Agmatinase-like"/>
    <property type="match status" value="1"/>
</dbReference>
<protein>
    <recommendedName>
        <fullName evidence="8">Arginase</fullName>
    </recommendedName>
</protein>
<evidence type="ECO:0000313" key="7">
    <source>
        <dbReference type="Proteomes" id="UP000635071"/>
    </source>
</evidence>
<evidence type="ECO:0000313" key="6">
    <source>
        <dbReference type="EMBL" id="GGE07340.1"/>
    </source>
</evidence>
<sequence>MARSWKQIFTAATLVTGLSLSLAAQSQVAVPPEIAPKLAGLSPEQREFLLSSKVNAFVPNHAEMFRRVATKTPEQVTAYVEAMMSVVEQNKFNPKTDMASIPLDTTTPGFNSWKTLRPRELEPQREPGPFNLSRYMGNRGGIPTFFNLPVAITPEDLKAGAVDIAMVGIPLNMGSGTRGAQLGPNAIRTVGRLGAGLDMYTMVAPNKILNMVDYGDIAVDNLSTERSMEHIREEVRKIAATGAMPFIIGGDHSLEYSDVAGMADVYGKNKLSVIHFDSHYDAGRGGAHLISHGQPVYRLLKEGHVRGRGYIQVGLRSQSPDEETFEWMREQGFRYHTMVEVEKSGWETVMKRVLAEASEDGRKIYISFDIDVLDPVYMSGTGTPVSNGLTMREVVPMIRRLCSETNMVGFELVELDPTMDPTYQSALNSKYIIHACMTGVAMRKQGIKSAKFLSPLSSEHNQDKRDFTKNPVPPLDKKKDEDKTPERRVTT</sequence>
<dbReference type="PANTHER" id="PTHR11358">
    <property type="entry name" value="ARGINASE/AGMATINASE"/>
    <property type="match status" value="1"/>
</dbReference>
<evidence type="ECO:0000256" key="4">
    <source>
        <dbReference type="SAM" id="MobiDB-lite"/>
    </source>
</evidence>
<evidence type="ECO:0008006" key="8">
    <source>
        <dbReference type="Google" id="ProtNLM"/>
    </source>
</evidence>
<evidence type="ECO:0000256" key="5">
    <source>
        <dbReference type="SAM" id="SignalP"/>
    </source>
</evidence>
<dbReference type="EMBL" id="BMJM01000003">
    <property type="protein sequence ID" value="GGE07340.1"/>
    <property type="molecule type" value="Genomic_DNA"/>
</dbReference>
<evidence type="ECO:0000256" key="2">
    <source>
        <dbReference type="ARBA" id="ARBA00022801"/>
    </source>
</evidence>
<feature type="signal peptide" evidence="5">
    <location>
        <begin position="1"/>
        <end position="26"/>
    </location>
</feature>
<dbReference type="Gene3D" id="3.40.800.10">
    <property type="entry name" value="Ureohydrolase domain"/>
    <property type="match status" value="1"/>
</dbReference>
<dbReference type="InterPro" id="IPR006035">
    <property type="entry name" value="Ureohydrolase"/>
</dbReference>
<reference evidence="6" key="2">
    <citation type="submission" date="2020-09" db="EMBL/GenBank/DDBJ databases">
        <authorList>
            <person name="Sun Q."/>
            <person name="Zhou Y."/>
        </authorList>
    </citation>
    <scope>NUCLEOTIDE SEQUENCE</scope>
    <source>
        <strain evidence="6">CGMCC 1.15519</strain>
    </source>
</reference>
<dbReference type="InterPro" id="IPR023696">
    <property type="entry name" value="Ureohydrolase_dom_sf"/>
</dbReference>
<dbReference type="GO" id="GO:0008783">
    <property type="term" value="F:agmatinase activity"/>
    <property type="evidence" value="ECO:0007669"/>
    <property type="project" value="TreeGrafter"/>
</dbReference>
<dbReference type="AlphaFoldDB" id="A0A916ZP55"/>
<comment type="similarity">
    <text evidence="3">Belongs to the arginase family.</text>
</comment>
<feature type="chain" id="PRO_5037424963" description="Arginase" evidence="5">
    <location>
        <begin position="27"/>
        <end position="491"/>
    </location>
</feature>
<dbReference type="GO" id="GO:0033389">
    <property type="term" value="P:putrescine biosynthetic process from arginine, via agmatine"/>
    <property type="evidence" value="ECO:0007669"/>
    <property type="project" value="TreeGrafter"/>
</dbReference>
<keyword evidence="2" id="KW-0378">Hydrolase</keyword>
<dbReference type="PROSITE" id="PS51409">
    <property type="entry name" value="ARGINASE_2"/>
    <property type="match status" value="1"/>
</dbReference>
<dbReference type="SUPFAM" id="SSF52768">
    <property type="entry name" value="Arginase/deacetylase"/>
    <property type="match status" value="1"/>
</dbReference>
<evidence type="ECO:0000256" key="1">
    <source>
        <dbReference type="ARBA" id="ARBA00022723"/>
    </source>
</evidence>
<proteinExistence type="inferred from homology"/>
<organism evidence="6 7">
    <name type="scientific">Sandarakinorhabdus glacialis</name>
    <dbReference type="NCBI Taxonomy" id="1614636"/>
    <lineage>
        <taxon>Bacteria</taxon>
        <taxon>Pseudomonadati</taxon>
        <taxon>Pseudomonadota</taxon>
        <taxon>Alphaproteobacteria</taxon>
        <taxon>Sphingomonadales</taxon>
        <taxon>Sphingosinicellaceae</taxon>
        <taxon>Sandarakinorhabdus</taxon>
    </lineage>
</organism>
<gene>
    <name evidence="6" type="ORF">GCM10011529_12190</name>
</gene>
<dbReference type="Proteomes" id="UP000635071">
    <property type="component" value="Unassembled WGS sequence"/>
</dbReference>
<keyword evidence="1" id="KW-0479">Metal-binding</keyword>
<accession>A0A916ZP55</accession>
<dbReference type="Pfam" id="PF00491">
    <property type="entry name" value="Arginase"/>
    <property type="match status" value="1"/>
</dbReference>
<dbReference type="RefSeq" id="WP_188762038.1">
    <property type="nucleotide sequence ID" value="NZ_BMJM01000003.1"/>
</dbReference>
<evidence type="ECO:0000256" key="3">
    <source>
        <dbReference type="PROSITE-ProRule" id="PRU00742"/>
    </source>
</evidence>
<keyword evidence="5" id="KW-0732">Signal</keyword>